<dbReference type="Pfam" id="PF04117">
    <property type="entry name" value="Mpv17_PMP22"/>
    <property type="match status" value="1"/>
</dbReference>
<reference evidence="8 9" key="1">
    <citation type="submission" date="2024-01" db="EMBL/GenBank/DDBJ databases">
        <authorList>
            <person name="Allen C."/>
            <person name="Tagirdzhanova G."/>
        </authorList>
    </citation>
    <scope>NUCLEOTIDE SEQUENCE [LARGE SCALE GENOMIC DNA]</scope>
    <source>
        <strain evidence="8 9">CBS 573.63</strain>
    </source>
</reference>
<dbReference type="InterPro" id="IPR007248">
    <property type="entry name" value="Mpv17_PMP22"/>
</dbReference>
<feature type="transmembrane region" description="Helical" evidence="6">
    <location>
        <begin position="89"/>
        <end position="110"/>
    </location>
</feature>
<dbReference type="Proteomes" id="UP001642501">
    <property type="component" value="Unassembled WGS sequence"/>
</dbReference>
<dbReference type="PANTHER" id="PTHR11266">
    <property type="entry name" value="PEROXISOMAL MEMBRANE PROTEIN 2, PXMP2 MPV17"/>
    <property type="match status" value="1"/>
</dbReference>
<evidence type="ECO:0000313" key="9">
    <source>
        <dbReference type="Proteomes" id="UP001642501"/>
    </source>
</evidence>
<proteinExistence type="inferred from homology"/>
<feature type="compositionally biased region" description="Polar residues" evidence="7">
    <location>
        <begin position="1"/>
        <end position="12"/>
    </location>
</feature>
<organism evidence="8 9">
    <name type="scientific">Sporothrix epigloea</name>
    <dbReference type="NCBI Taxonomy" id="1892477"/>
    <lineage>
        <taxon>Eukaryota</taxon>
        <taxon>Fungi</taxon>
        <taxon>Dikarya</taxon>
        <taxon>Ascomycota</taxon>
        <taxon>Pezizomycotina</taxon>
        <taxon>Sordariomycetes</taxon>
        <taxon>Sordariomycetidae</taxon>
        <taxon>Ophiostomatales</taxon>
        <taxon>Ophiostomataceae</taxon>
        <taxon>Sporothrix</taxon>
    </lineage>
</organism>
<feature type="region of interest" description="Disordered" evidence="7">
    <location>
        <begin position="1"/>
        <end position="55"/>
    </location>
</feature>
<comment type="subcellular location">
    <subcellularLocation>
        <location evidence="1">Membrane</location>
        <topology evidence="1">Multi-pass membrane protein</topology>
    </subcellularLocation>
</comment>
<evidence type="ECO:0000256" key="2">
    <source>
        <dbReference type="ARBA" id="ARBA00006824"/>
    </source>
</evidence>
<keyword evidence="5 6" id="KW-0472">Membrane</keyword>
<evidence type="ECO:0000256" key="1">
    <source>
        <dbReference type="ARBA" id="ARBA00004141"/>
    </source>
</evidence>
<protein>
    <recommendedName>
        <fullName evidence="10">Mpv17/PMP22 family protein</fullName>
    </recommendedName>
</protein>
<evidence type="ECO:0000256" key="5">
    <source>
        <dbReference type="ARBA" id="ARBA00023136"/>
    </source>
</evidence>
<evidence type="ECO:0000256" key="6">
    <source>
        <dbReference type="RuleBase" id="RU363053"/>
    </source>
</evidence>
<evidence type="ECO:0000256" key="4">
    <source>
        <dbReference type="ARBA" id="ARBA00022989"/>
    </source>
</evidence>
<dbReference type="PANTHER" id="PTHR11266:SF113">
    <property type="entry name" value="MEMBRANE PROTEIN, MPV17_PMP22 FAMILY, PUTATIVE (AFU_ORTHOLOGUE AFUA_1G13840)-RELATED"/>
    <property type="match status" value="1"/>
</dbReference>
<keyword evidence="4 6" id="KW-1133">Transmembrane helix</keyword>
<evidence type="ECO:0008006" key="10">
    <source>
        <dbReference type="Google" id="ProtNLM"/>
    </source>
</evidence>
<gene>
    <name evidence="8" type="ORF">SEPCBS57363_001579</name>
</gene>
<dbReference type="EMBL" id="CAWUOM010000017">
    <property type="protein sequence ID" value="CAK7265429.1"/>
    <property type="molecule type" value="Genomic_DNA"/>
</dbReference>
<sequence length="287" mass="31678">MSRRSQTTSTEQAPPPSPPEQKQIRQLHTTKAEALPETEAHKSLPSPGPIRDDPIPVAGTVPPLPLWQRLGPLTWAADSYGRAQRRRPYVTQLLSALVIALCADMSVQRMNRGEPYDPKRTVRSLIIGAISAIPIYKWFVFLAHNFNYSSRVLSLATKVSVNQIVFTPVNNTYFFGMQALLAGETLETTWKRVQQTVPISALNSLKVWPAVTVFSFTFVPLEYRSIFAGVFNIGWQTYLMYLNHKAEDGGQVGEVRDAADSVIASSKVGDPSGVRVPVDSTATVAKP</sequence>
<name>A0ABP0DB24_9PEZI</name>
<evidence type="ECO:0000256" key="7">
    <source>
        <dbReference type="SAM" id="MobiDB-lite"/>
    </source>
</evidence>
<feature type="transmembrane region" description="Helical" evidence="6">
    <location>
        <begin position="122"/>
        <end position="143"/>
    </location>
</feature>
<keyword evidence="3 6" id="KW-0812">Transmembrane</keyword>
<comment type="caution">
    <text evidence="8">The sequence shown here is derived from an EMBL/GenBank/DDBJ whole genome shotgun (WGS) entry which is preliminary data.</text>
</comment>
<evidence type="ECO:0000256" key="3">
    <source>
        <dbReference type="ARBA" id="ARBA00022692"/>
    </source>
</evidence>
<keyword evidence="9" id="KW-1185">Reference proteome</keyword>
<evidence type="ECO:0000313" key="8">
    <source>
        <dbReference type="EMBL" id="CAK7265429.1"/>
    </source>
</evidence>
<comment type="similarity">
    <text evidence="2 6">Belongs to the peroxisomal membrane protein PXMP2/4 family.</text>
</comment>
<accession>A0ABP0DB24</accession>